<name>A0A059T5Y6_9CAUD</name>
<sequence length="119" mass="13816">MLVSLTFLEVLLLILTLLYFGMVICILLSHLVTSVAYPESDGVASSFIDYSYLWGESDEMSKASTYKCYDHINYRKTSYFNPTYKSGEFLTSTEKVSKHKRKVFKNKQKVNLEEEEEEL</sequence>
<evidence type="ECO:0000256" key="1">
    <source>
        <dbReference type="SAM" id="Phobius"/>
    </source>
</evidence>
<gene>
    <name evidence="2" type="ORF">LP048_030</name>
</gene>
<accession>A0A059T5Y6</accession>
<dbReference type="EMBL" id="KJ094033">
    <property type="protein sequence ID" value="AHL19703.1"/>
    <property type="molecule type" value="Genomic_DNA"/>
</dbReference>
<evidence type="ECO:0000313" key="2">
    <source>
        <dbReference type="EMBL" id="AHL19703.1"/>
    </source>
</evidence>
<protein>
    <submittedName>
        <fullName evidence="2">Uncharacterized protein</fullName>
    </submittedName>
</protein>
<keyword evidence="3" id="KW-1185">Reference proteome</keyword>
<dbReference type="Proteomes" id="UP000026996">
    <property type="component" value="Segment"/>
</dbReference>
<evidence type="ECO:0000313" key="3">
    <source>
        <dbReference type="Proteomes" id="UP000026996"/>
    </source>
</evidence>
<feature type="transmembrane region" description="Helical" evidence="1">
    <location>
        <begin position="6"/>
        <end position="28"/>
    </location>
</feature>
<dbReference type="RefSeq" id="YP_009042838.1">
    <property type="nucleotide sequence ID" value="NC_024359.1"/>
</dbReference>
<organism evidence="2 3">
    <name type="scientific">Listeria phage LP-048</name>
    <dbReference type="NCBI Taxonomy" id="1173764"/>
    <lineage>
        <taxon>Viruses</taxon>
        <taxon>Duplodnaviria</taxon>
        <taxon>Heunggongvirae</taxon>
        <taxon>Uroviricota</taxon>
        <taxon>Caudoviricetes</taxon>
        <taxon>Herelleviridae</taxon>
        <taxon>Jasinskavirinae</taxon>
        <taxon>Pecentumvirus</taxon>
        <taxon>Pecentumvirus LP048</taxon>
    </lineage>
</organism>
<keyword evidence="1" id="KW-0812">Transmembrane</keyword>
<dbReference type="GeneID" id="19685594"/>
<dbReference type="KEGG" id="vg:19685594"/>
<reference evidence="2 3" key="1">
    <citation type="journal article" date="2014" name="Appl. Environ. Microbiol.">
        <title>Comparative genomic and morphological analysis of Listeria phages isolated from farm environments.</title>
        <authorList>
            <person name="Denes T."/>
            <person name="Vongkamjan K."/>
            <person name="Ackermann H.W."/>
            <person name="Moreno Switt A.I."/>
            <person name="Wiedmann M."/>
            <person name="den Bakker H.C."/>
        </authorList>
    </citation>
    <scope>NUCLEOTIDE SEQUENCE [LARGE SCALE GENOMIC DNA]</scope>
</reference>
<keyword evidence="1" id="KW-1133">Transmembrane helix</keyword>
<proteinExistence type="predicted"/>
<keyword evidence="1" id="KW-0472">Membrane</keyword>